<dbReference type="GO" id="GO:0003700">
    <property type="term" value="F:DNA-binding transcription factor activity"/>
    <property type="evidence" value="ECO:0007669"/>
    <property type="project" value="InterPro"/>
</dbReference>
<dbReference type="PRINTS" id="PR00037">
    <property type="entry name" value="HTHLACR"/>
</dbReference>
<dbReference type="InterPro" id="IPR050313">
    <property type="entry name" value="Carb_Metab_HTH_regulators"/>
</dbReference>
<dbReference type="InterPro" id="IPR018356">
    <property type="entry name" value="Tscrpt_reg_HTH_DeoR_CS"/>
</dbReference>
<dbReference type="RefSeq" id="WP_094044610.1">
    <property type="nucleotide sequence ID" value="NZ_JARXLE010000001.1"/>
</dbReference>
<dbReference type="Pfam" id="PF08220">
    <property type="entry name" value="HTH_DeoR"/>
    <property type="match status" value="1"/>
</dbReference>
<dbReference type="PANTHER" id="PTHR30363:SF44">
    <property type="entry name" value="AGA OPERON TRANSCRIPTIONAL REPRESSOR-RELATED"/>
    <property type="match status" value="1"/>
</dbReference>
<evidence type="ECO:0000313" key="6">
    <source>
        <dbReference type="Proteomes" id="UP000215301"/>
    </source>
</evidence>
<feature type="domain" description="HTH deoR-type" evidence="4">
    <location>
        <begin position="3"/>
        <end position="58"/>
    </location>
</feature>
<evidence type="ECO:0000256" key="2">
    <source>
        <dbReference type="ARBA" id="ARBA00023125"/>
    </source>
</evidence>
<dbReference type="InterPro" id="IPR036390">
    <property type="entry name" value="WH_DNA-bd_sf"/>
</dbReference>
<dbReference type="GO" id="GO:0003677">
    <property type="term" value="F:DNA binding"/>
    <property type="evidence" value="ECO:0007669"/>
    <property type="project" value="UniProtKB-KW"/>
</dbReference>
<gene>
    <name evidence="5" type="ORF">CE561_05155</name>
</gene>
<dbReference type="Gene3D" id="1.10.10.10">
    <property type="entry name" value="Winged helix-like DNA-binding domain superfamily/Winged helix DNA-binding domain"/>
    <property type="match status" value="1"/>
</dbReference>
<dbReference type="PROSITE" id="PS00894">
    <property type="entry name" value="HTH_DEOR_1"/>
    <property type="match status" value="1"/>
</dbReference>
<dbReference type="InterPro" id="IPR036388">
    <property type="entry name" value="WH-like_DNA-bd_sf"/>
</dbReference>
<dbReference type="PROSITE" id="PS51000">
    <property type="entry name" value="HTH_DEOR_2"/>
    <property type="match status" value="1"/>
</dbReference>
<dbReference type="SUPFAM" id="SSF46785">
    <property type="entry name" value="Winged helix' DNA-binding domain"/>
    <property type="match status" value="1"/>
</dbReference>
<organism evidence="5 6">
    <name type="scientific">Thermoanaerobacterium thermosaccharolyticum</name>
    <name type="common">Clostridium thermosaccharolyticum</name>
    <dbReference type="NCBI Taxonomy" id="1517"/>
    <lineage>
        <taxon>Bacteria</taxon>
        <taxon>Bacillati</taxon>
        <taxon>Bacillota</taxon>
        <taxon>Clostridia</taxon>
        <taxon>Thermoanaerobacterales</taxon>
        <taxon>Thermoanaerobacteraceae</taxon>
        <taxon>Thermoanaerobacterium</taxon>
    </lineage>
</organism>
<evidence type="ECO:0000256" key="3">
    <source>
        <dbReference type="ARBA" id="ARBA00023163"/>
    </source>
</evidence>
<sequence>MLAIERRKRIMRLIQENQSVLVPELSKLFNVTEETIRRDLEKLEAEGLLKRTYGGAVINENSSADIPLNIREITNIESKQAISMKVAEYIEDGDTLLLDSSSTVLQVAKQIKFKKKLTVITNSEKIILELANAKDCKVISTGGVLKQNSMSLIGNFAEDMIKNFCVDKAIISSKGFDMTNGITESNEMEAEIKKAMANSAEKVFLLLDHNKFDKSSFVKMFDLNKIDYLFTDRKLSLEWEEFLKKHNIDLIYC</sequence>
<dbReference type="Proteomes" id="UP000215301">
    <property type="component" value="Unassembled WGS sequence"/>
</dbReference>
<dbReference type="EMBL" id="NKHD01000015">
    <property type="protein sequence ID" value="OXT08444.1"/>
    <property type="molecule type" value="Genomic_DNA"/>
</dbReference>
<evidence type="ECO:0000313" key="5">
    <source>
        <dbReference type="EMBL" id="OXT08444.1"/>
    </source>
</evidence>
<keyword evidence="3" id="KW-0804">Transcription</keyword>
<dbReference type="Gene3D" id="3.40.50.1360">
    <property type="match status" value="1"/>
</dbReference>
<dbReference type="InterPro" id="IPR014036">
    <property type="entry name" value="DeoR-like_C"/>
</dbReference>
<dbReference type="Pfam" id="PF00455">
    <property type="entry name" value="DeoRC"/>
    <property type="match status" value="1"/>
</dbReference>
<dbReference type="SMART" id="SM01134">
    <property type="entry name" value="DeoRC"/>
    <property type="match status" value="1"/>
</dbReference>
<evidence type="ECO:0000259" key="4">
    <source>
        <dbReference type="PROSITE" id="PS51000"/>
    </source>
</evidence>
<dbReference type="PANTHER" id="PTHR30363">
    <property type="entry name" value="HTH-TYPE TRANSCRIPTIONAL REGULATOR SRLR-RELATED"/>
    <property type="match status" value="1"/>
</dbReference>
<comment type="caution">
    <text evidence="5">The sequence shown here is derived from an EMBL/GenBank/DDBJ whole genome shotgun (WGS) entry which is preliminary data.</text>
</comment>
<proteinExistence type="predicted"/>
<reference evidence="5 6" key="1">
    <citation type="submission" date="2017-06" db="EMBL/GenBank/DDBJ databases">
        <title>Isolation and characterization of a thermophilic and butanogenic Thermoanaerobacterium thermosaccharolyticum M5 capable of efficient degradation of hemicellulose.</title>
        <authorList>
            <person name="Xin F."/>
            <person name="Jiang Y."/>
        </authorList>
    </citation>
    <scope>NUCLEOTIDE SEQUENCE [LARGE SCALE GENOMIC DNA]</scope>
    <source>
        <strain evidence="5 6">M5</strain>
    </source>
</reference>
<accession>A0A231VJU4</accession>
<keyword evidence="1" id="KW-0805">Transcription regulation</keyword>
<dbReference type="InterPro" id="IPR037171">
    <property type="entry name" value="NagB/RpiA_transferase-like"/>
</dbReference>
<keyword evidence="2" id="KW-0238">DNA-binding</keyword>
<evidence type="ECO:0000256" key="1">
    <source>
        <dbReference type="ARBA" id="ARBA00023015"/>
    </source>
</evidence>
<dbReference type="InterPro" id="IPR001034">
    <property type="entry name" value="DeoR_HTH"/>
</dbReference>
<dbReference type="AlphaFoldDB" id="A0A231VJU4"/>
<protein>
    <submittedName>
        <fullName evidence="5">DeoR family transcriptional regulator</fullName>
    </submittedName>
</protein>
<name>A0A231VJU4_THETR</name>
<dbReference type="SMART" id="SM00420">
    <property type="entry name" value="HTH_DEOR"/>
    <property type="match status" value="1"/>
</dbReference>
<dbReference type="SUPFAM" id="SSF100950">
    <property type="entry name" value="NagB/RpiA/CoA transferase-like"/>
    <property type="match status" value="1"/>
</dbReference>